<protein>
    <submittedName>
        <fullName evidence="1">Uncharacterized protein</fullName>
    </submittedName>
</protein>
<accession>A0AAN3A3B8</accession>
<dbReference type="EMBL" id="AAXF02000054">
    <property type="protein sequence ID" value="EDO09238.1"/>
    <property type="molecule type" value="Genomic_DNA"/>
</dbReference>
<organism evidence="1 2">
    <name type="scientific">Bacteroides ovatus (strain ATCC 8483 / DSM 1896 / JCM 5824 / BCRC 10623 / CCUG 4943 / NCTC 11153)</name>
    <dbReference type="NCBI Taxonomy" id="411476"/>
    <lineage>
        <taxon>Bacteria</taxon>
        <taxon>Pseudomonadati</taxon>
        <taxon>Bacteroidota</taxon>
        <taxon>Bacteroidia</taxon>
        <taxon>Bacteroidales</taxon>
        <taxon>Bacteroidaceae</taxon>
        <taxon>Bacteroides</taxon>
    </lineage>
</organism>
<evidence type="ECO:0000313" key="2">
    <source>
        <dbReference type="Proteomes" id="UP000005475"/>
    </source>
</evidence>
<reference evidence="1 2" key="1">
    <citation type="submission" date="2007-03" db="EMBL/GenBank/DDBJ databases">
        <authorList>
            <person name="Fulton L."/>
            <person name="Clifton S."/>
            <person name="Fulton B."/>
            <person name="Xu J."/>
            <person name="Minx P."/>
            <person name="Pepin K.H."/>
            <person name="Johnson M."/>
            <person name="Thiruvilangam P."/>
            <person name="Bhonagiri V."/>
            <person name="Nash W.E."/>
            <person name="Mardis E.R."/>
            <person name="Wilson R.K."/>
        </authorList>
    </citation>
    <scope>NUCLEOTIDE SEQUENCE [LARGE SCALE GENOMIC DNA]</scope>
    <source>
        <strain evidence="2">ATCC 8483 / DSM 1896 / JCM 5824 / BCRC 10623 / CCUG 4943 / NCTC 11153</strain>
    </source>
</reference>
<proteinExistence type="predicted"/>
<dbReference type="AlphaFoldDB" id="A0AAN3A3B8"/>
<dbReference type="Proteomes" id="UP000005475">
    <property type="component" value="Unassembled WGS sequence"/>
</dbReference>
<gene>
    <name evidence="1" type="ORF">BACOVA_05098</name>
</gene>
<reference evidence="2" key="2">
    <citation type="submission" date="2007-04" db="EMBL/GenBank/DDBJ databases">
        <title>Draft genome sequence of Bacteroides ovatus (ATCC 8483).</title>
        <authorList>
            <person name="Sudarsanam P."/>
            <person name="Ley R."/>
            <person name="Guruge J."/>
            <person name="Turnbaugh P.J."/>
            <person name="Mahowald M."/>
            <person name="Liep D."/>
            <person name="Gordon J."/>
        </authorList>
    </citation>
    <scope>NUCLEOTIDE SEQUENCE [LARGE SCALE GENOMIC DNA]</scope>
    <source>
        <strain evidence="2">ATCC 8483 / DSM 1896 / JCM 5824 / BCRC 10623 / CCUG 4943 / NCTC 11153</strain>
    </source>
</reference>
<name>A0AAN3A3B8_BACO1</name>
<sequence>MNKLSCKSRKKYAIYINNEEKNKGDSQVYTWNLLYFN</sequence>
<comment type="caution">
    <text evidence="1">The sequence shown here is derived from an EMBL/GenBank/DDBJ whole genome shotgun (WGS) entry which is preliminary data.</text>
</comment>
<evidence type="ECO:0000313" key="1">
    <source>
        <dbReference type="EMBL" id="EDO09238.1"/>
    </source>
</evidence>